<protein>
    <recommendedName>
        <fullName evidence="4">ParB/Sulfiredoxin domain-containing protein</fullName>
    </recommendedName>
</protein>
<feature type="compositionally biased region" description="Basic and acidic residues" evidence="1">
    <location>
        <begin position="153"/>
        <end position="164"/>
    </location>
</feature>
<keyword evidence="3" id="KW-1185">Reference proteome</keyword>
<geneLocation type="plasmid" evidence="2 3">
    <name>unnamed6</name>
</geneLocation>
<accession>A0A344TTN1</accession>
<keyword evidence="2" id="KW-0614">Plasmid</keyword>
<proteinExistence type="predicted"/>
<reference evidence="2 3" key="1">
    <citation type="submission" date="2018-07" db="EMBL/GenBank/DDBJ databases">
        <title>Genome sequencing of Runella.</title>
        <authorList>
            <person name="Baek M.-G."/>
            <person name="Yi H."/>
        </authorList>
    </citation>
    <scope>NUCLEOTIDE SEQUENCE [LARGE SCALE GENOMIC DNA]</scope>
    <source>
        <strain evidence="2 3">HYN0085</strain>
        <plasmid evidence="2 3">unnamed6</plasmid>
    </source>
</reference>
<dbReference type="OrthoDB" id="5944985at2"/>
<evidence type="ECO:0008006" key="4">
    <source>
        <dbReference type="Google" id="ProtNLM"/>
    </source>
</evidence>
<evidence type="ECO:0000313" key="2">
    <source>
        <dbReference type="EMBL" id="AXE22002.1"/>
    </source>
</evidence>
<dbReference type="RefSeq" id="WP_114070742.1">
    <property type="nucleotide sequence ID" value="NZ_CP030856.1"/>
</dbReference>
<dbReference type="Proteomes" id="UP000251993">
    <property type="component" value="Plasmid unnamed6"/>
</dbReference>
<gene>
    <name evidence="2" type="ORF">DR864_29500</name>
</gene>
<organism evidence="2 3">
    <name type="scientific">Runella rosea</name>
    <dbReference type="NCBI Taxonomy" id="2259595"/>
    <lineage>
        <taxon>Bacteria</taxon>
        <taxon>Pseudomonadati</taxon>
        <taxon>Bacteroidota</taxon>
        <taxon>Cytophagia</taxon>
        <taxon>Cytophagales</taxon>
        <taxon>Spirosomataceae</taxon>
        <taxon>Runella</taxon>
    </lineage>
</organism>
<evidence type="ECO:0000256" key="1">
    <source>
        <dbReference type="SAM" id="MobiDB-lite"/>
    </source>
</evidence>
<dbReference type="EMBL" id="CP030856">
    <property type="protein sequence ID" value="AXE22002.1"/>
    <property type="molecule type" value="Genomic_DNA"/>
</dbReference>
<sequence length="317" mass="36080">MAKLNIKNAIGEKTKQALNNSYITSEQIKQNIQILEELRGFIPSPTDDELNQLEQNIIKNGCKDALLLWETTQGVVNGASITPNAPAYILVDGHNRYRICTARNINFNVQLMPFLSLKEVKDYMIDLQLGRRNLTPQQTSYFRGLRYNLEKTEKGKYDRNDHKSQSGTYGENDEEKHNSHFGTYDKNSLSTSEKLAKEYKVGRNTILRDAEFAAGLDKLDNDLKNAVLSGEIKIGKADIQKLAKTKRTELIGSTEKLEDILTEKGTTLSVKDKPKARVEETKKMLVRAFEKIRISSDIKTKDVDKLIEWAEKLKQLI</sequence>
<dbReference type="KEGG" id="run:DR864_29500"/>
<evidence type="ECO:0000313" key="3">
    <source>
        <dbReference type="Proteomes" id="UP000251993"/>
    </source>
</evidence>
<dbReference type="AlphaFoldDB" id="A0A344TTN1"/>
<feature type="region of interest" description="Disordered" evidence="1">
    <location>
        <begin position="153"/>
        <end position="187"/>
    </location>
</feature>
<name>A0A344TTN1_9BACT</name>